<dbReference type="CDD" id="cd11713">
    <property type="entry name" value="GINS_A_psf3"/>
    <property type="match status" value="1"/>
</dbReference>
<feature type="region of interest" description="Disordered" evidence="2">
    <location>
        <begin position="222"/>
        <end position="244"/>
    </location>
</feature>
<dbReference type="InterPro" id="IPR036224">
    <property type="entry name" value="GINS_bundle-like_dom_sf"/>
</dbReference>
<evidence type="ECO:0000313" key="6">
    <source>
        <dbReference type="Proteomes" id="UP000019149"/>
    </source>
</evidence>
<dbReference type="CDD" id="cd21693">
    <property type="entry name" value="GINS_B_Psf3"/>
    <property type="match status" value="1"/>
</dbReference>
<gene>
    <name evidence="5 8" type="ORF">EGR_04430</name>
    <name evidence="4" type="ORF">EgrG_000668400</name>
</gene>
<dbReference type="SUPFAM" id="SSF158573">
    <property type="entry name" value="GINS helical bundle-like"/>
    <property type="match status" value="1"/>
</dbReference>
<dbReference type="GO" id="GO:0000811">
    <property type="term" value="C:GINS complex"/>
    <property type="evidence" value="ECO:0007669"/>
    <property type="project" value="UniProtKB-UniRule"/>
</dbReference>
<reference evidence="5 6" key="1">
    <citation type="journal article" date="2013" name="Nat. Genet.">
        <title>The genome of the hydatid tapeworm Echinococcus granulosus.</title>
        <authorList>
            <person name="Zheng H."/>
            <person name="Zhang W."/>
            <person name="Zhang L."/>
            <person name="Zhang Z."/>
            <person name="Li J."/>
            <person name="Lu G."/>
            <person name="Zhu Y."/>
            <person name="Wang Y."/>
            <person name="Huang Y."/>
            <person name="Liu J."/>
            <person name="Kang H."/>
            <person name="Chen J."/>
            <person name="Wang L."/>
            <person name="Chen A."/>
            <person name="Yu S."/>
            <person name="Gao Z."/>
            <person name="Jin L."/>
            <person name="Gu W."/>
            <person name="Wang Z."/>
            <person name="Zhao L."/>
            <person name="Shi B."/>
            <person name="Wen H."/>
            <person name="Lin R."/>
            <person name="Jones M.K."/>
            <person name="Brejova B."/>
            <person name="Vinar T."/>
            <person name="Zhao G."/>
            <person name="McManus D.P."/>
            <person name="Chen Z."/>
            <person name="Zhou Y."/>
            <person name="Wang S."/>
        </authorList>
    </citation>
    <scope>NUCLEOTIDE SEQUENCE [LARGE SCALE GENOMIC DNA]</scope>
</reference>
<reference evidence="4 7" key="2">
    <citation type="journal article" date="2013" name="Nature">
        <title>The genomes of four tapeworm species reveal adaptations to parasitism.</title>
        <authorList>
            <person name="Tsai I.J."/>
            <person name="Zarowiecki M."/>
            <person name="Holroyd N."/>
            <person name="Garciarrubio A."/>
            <person name="Sanchez-Flores A."/>
            <person name="Brooks K.L."/>
            <person name="Tracey A."/>
            <person name="Bobes R.J."/>
            <person name="Fragoso G."/>
            <person name="Sciutto E."/>
            <person name="Aslett M."/>
            <person name="Beasley H."/>
            <person name="Bennett H.M."/>
            <person name="Cai J."/>
            <person name="Camicia F."/>
            <person name="Clark R."/>
            <person name="Cucher M."/>
            <person name="De Silva N."/>
            <person name="Day T.A."/>
            <person name="Deplazes P."/>
            <person name="Estrada K."/>
            <person name="Fernandez C."/>
            <person name="Holland P.W."/>
            <person name="Hou J."/>
            <person name="Hu S."/>
            <person name="Huckvale T."/>
            <person name="Hung S.S."/>
            <person name="Kamenetzky L."/>
            <person name="Keane J.A."/>
            <person name="Kiss F."/>
            <person name="Koziol U."/>
            <person name="Lambert O."/>
            <person name="Liu K."/>
            <person name="Luo X."/>
            <person name="Luo Y."/>
            <person name="Macchiaroli N."/>
            <person name="Nichol S."/>
            <person name="Paps J."/>
            <person name="Parkinson J."/>
            <person name="Pouchkina-Stantcheva N."/>
            <person name="Riddiford N."/>
            <person name="Rosenzvit M."/>
            <person name="Salinas G."/>
            <person name="Wasmuth J.D."/>
            <person name="Zamanian M."/>
            <person name="Zheng Y."/>
            <person name="Cai X."/>
            <person name="Soberon X."/>
            <person name="Olson P.D."/>
            <person name="Laclette J.P."/>
            <person name="Brehm K."/>
            <person name="Berriman M."/>
            <person name="Garciarrubio A."/>
            <person name="Bobes R.J."/>
            <person name="Fragoso G."/>
            <person name="Sanchez-Flores A."/>
            <person name="Estrada K."/>
            <person name="Cevallos M.A."/>
            <person name="Morett E."/>
            <person name="Gonzalez V."/>
            <person name="Portillo T."/>
            <person name="Ochoa-Leyva A."/>
            <person name="Jose M.V."/>
            <person name="Sciutto E."/>
            <person name="Landa A."/>
            <person name="Jimenez L."/>
            <person name="Valdes V."/>
            <person name="Carrero J.C."/>
            <person name="Larralde C."/>
            <person name="Morales-Montor J."/>
            <person name="Limon-Lason J."/>
            <person name="Soberon X."/>
            <person name="Laclette J.P."/>
        </authorList>
    </citation>
    <scope>NUCLEOTIDE SEQUENCE [LARGE SCALE GENOMIC DNA]</scope>
</reference>
<dbReference type="OrthoDB" id="10251744at2759"/>
<evidence type="ECO:0000313" key="8">
    <source>
        <dbReference type="WBParaSite" id="EgrG_000668400"/>
    </source>
</evidence>
<dbReference type="SUPFAM" id="SSF160059">
    <property type="entry name" value="PriA/YqbF domain"/>
    <property type="match status" value="1"/>
</dbReference>
<dbReference type="Proteomes" id="UP000019149">
    <property type="component" value="Unassembled WGS sequence"/>
</dbReference>
<evidence type="ECO:0000313" key="4">
    <source>
        <dbReference type="EMBL" id="CDS18838.1"/>
    </source>
</evidence>
<feature type="compositionally biased region" description="Low complexity" evidence="2">
    <location>
        <begin position="222"/>
        <end position="231"/>
    </location>
</feature>
<name>U6JAW8_ECHGR</name>
<sequence>MWIDPRGFLAFDWTLSLSHHGSYLNIDDILSTNDRLPCKTRISVHRIAHLLIGSVQSSKRSQPSTEDAMYESDVPQGAKLEIPIWLITSIGSSRRQIFLIELPIIYREIYREVFAADPWVVDLRRKCPYFYSVGCHLSSLLFSEMPAVIATLEDVFQRRIKNLMEASINAKKVSILGLISRLEELEQALFRIGRSGRCSIDRWFSRLHWRLEPSTVAKVAEASAEASAPPSKRSREASALAEWN</sequence>
<dbReference type="Pfam" id="PF22466">
    <property type="entry name" value="PSF3_N"/>
    <property type="match status" value="1"/>
</dbReference>
<proteinExistence type="inferred from homology"/>
<dbReference type="Proteomes" id="UP000492820">
    <property type="component" value="Unassembled WGS sequence"/>
</dbReference>
<dbReference type="PANTHER" id="PTHR22768:SF0">
    <property type="entry name" value="DNA REPLICATION COMPLEX GINS PROTEIN PSF3"/>
    <property type="match status" value="1"/>
</dbReference>
<protein>
    <recommendedName>
        <fullName evidence="1">DNA replication complex GINS protein PSF3</fullName>
    </recommendedName>
</protein>
<dbReference type="GO" id="GO:1902975">
    <property type="term" value="P:mitotic DNA replication initiation"/>
    <property type="evidence" value="ECO:0007669"/>
    <property type="project" value="TreeGrafter"/>
</dbReference>
<dbReference type="InterPro" id="IPR010492">
    <property type="entry name" value="GINS_Psf3"/>
</dbReference>
<dbReference type="Gene3D" id="1.20.58.2050">
    <property type="match status" value="1"/>
</dbReference>
<dbReference type="EMBL" id="LK028578">
    <property type="protein sequence ID" value="CDS18838.1"/>
    <property type="molecule type" value="Genomic_DNA"/>
</dbReference>
<dbReference type="STRING" id="6210.U6JAW8"/>
<dbReference type="InterPro" id="IPR055221">
    <property type="entry name" value="PSF3_N"/>
</dbReference>
<evidence type="ECO:0000256" key="2">
    <source>
        <dbReference type="SAM" id="MobiDB-lite"/>
    </source>
</evidence>
<dbReference type="CTD" id="36340145"/>
<feature type="domain" description="DNA replication complex GINS protein PSF3 N-terminal" evidence="3">
    <location>
        <begin position="25"/>
        <end position="86"/>
    </location>
</feature>
<keyword evidence="6" id="KW-1185">Reference proteome</keyword>
<dbReference type="KEGG" id="egl:EGR_04430"/>
<comment type="similarity">
    <text evidence="1">Belongs to the GINS3/PSF3 family.</text>
</comment>
<dbReference type="WBParaSite" id="EgrG_000668400">
    <property type="protein sequence ID" value="EgrG_000668400"/>
    <property type="gene ID" value="EgrG_000668400"/>
</dbReference>
<reference evidence="8" key="4">
    <citation type="submission" date="2020-10" db="UniProtKB">
        <authorList>
            <consortium name="WormBaseParasite"/>
        </authorList>
    </citation>
    <scope>IDENTIFICATION</scope>
</reference>
<dbReference type="InterPro" id="IPR038437">
    <property type="entry name" value="GINS_Psf3_sf"/>
</dbReference>
<dbReference type="EMBL" id="APAU02000027">
    <property type="protein sequence ID" value="EUB60804.1"/>
    <property type="molecule type" value="Genomic_DNA"/>
</dbReference>
<accession>U6JAW8</accession>
<comment type="function">
    <text evidence="1">The GINS complex plays an essential role in the initiation of DNA replication.</text>
</comment>
<evidence type="ECO:0000259" key="3">
    <source>
        <dbReference type="Pfam" id="PF22466"/>
    </source>
</evidence>
<dbReference type="PANTHER" id="PTHR22768">
    <property type="entry name" value="DNA REPLICATION COMPLEX GINS PROTEIN PSF3"/>
    <property type="match status" value="1"/>
</dbReference>
<dbReference type="OMA" id="AAYKEIY"/>
<keyword evidence="1" id="KW-0539">Nucleus</keyword>
<reference evidence="4" key="3">
    <citation type="submission" date="2014-06" db="EMBL/GenBank/DDBJ databases">
        <authorList>
            <person name="Aslett M."/>
        </authorList>
    </citation>
    <scope>NUCLEOTIDE SEQUENCE</scope>
</reference>
<comment type="subunit">
    <text evidence="1">Component of the GINS complex.</text>
</comment>
<evidence type="ECO:0000313" key="5">
    <source>
        <dbReference type="EMBL" id="EUB60804.1"/>
    </source>
</evidence>
<keyword evidence="1" id="KW-0235">DNA replication</keyword>
<evidence type="ECO:0000313" key="7">
    <source>
        <dbReference type="Proteomes" id="UP000492820"/>
    </source>
</evidence>
<dbReference type="AlphaFoldDB" id="U6JAW8"/>
<dbReference type="RefSeq" id="XP_024352000.1">
    <property type="nucleotide sequence ID" value="XM_024493679.1"/>
</dbReference>
<organism evidence="5 6">
    <name type="scientific">Echinococcus granulosus</name>
    <name type="common">Hydatid tapeworm</name>
    <dbReference type="NCBI Taxonomy" id="6210"/>
    <lineage>
        <taxon>Eukaryota</taxon>
        <taxon>Metazoa</taxon>
        <taxon>Spiralia</taxon>
        <taxon>Lophotrochozoa</taxon>
        <taxon>Platyhelminthes</taxon>
        <taxon>Cestoda</taxon>
        <taxon>Eucestoda</taxon>
        <taxon>Cyclophyllidea</taxon>
        <taxon>Taeniidae</taxon>
        <taxon>Echinococcus</taxon>
        <taxon>Echinococcus granulosus group</taxon>
    </lineage>
</organism>
<comment type="subcellular location">
    <subcellularLocation>
        <location evidence="1">Nucleus</location>
    </subcellularLocation>
</comment>
<dbReference type="GeneID" id="36340145"/>
<evidence type="ECO:0000256" key="1">
    <source>
        <dbReference type="RuleBase" id="RU367161"/>
    </source>
</evidence>